<dbReference type="Pfam" id="PF03130">
    <property type="entry name" value="HEAT_PBS"/>
    <property type="match status" value="3"/>
</dbReference>
<proteinExistence type="predicted"/>
<dbReference type="InterPro" id="IPR027417">
    <property type="entry name" value="P-loop_NTPase"/>
</dbReference>
<dbReference type="PANTHER" id="PTHR46844:SF1">
    <property type="entry name" value="SLR5058 PROTEIN"/>
    <property type="match status" value="1"/>
</dbReference>
<dbReference type="InterPro" id="IPR001387">
    <property type="entry name" value="Cro/C1-type_HTH"/>
</dbReference>
<dbReference type="RefSeq" id="WP_359700664.1">
    <property type="nucleotide sequence ID" value="NZ_JBEYXT010000225.1"/>
</dbReference>
<dbReference type="InterPro" id="IPR011989">
    <property type="entry name" value="ARM-like"/>
</dbReference>
<keyword evidence="3" id="KW-1185">Reference proteome</keyword>
<dbReference type="Gene3D" id="1.10.260.40">
    <property type="entry name" value="lambda repressor-like DNA-binding domains"/>
    <property type="match status" value="1"/>
</dbReference>
<dbReference type="SUPFAM" id="SSF47413">
    <property type="entry name" value="lambda repressor-like DNA-binding domains"/>
    <property type="match status" value="1"/>
</dbReference>
<evidence type="ECO:0000313" key="3">
    <source>
        <dbReference type="Proteomes" id="UP001551189"/>
    </source>
</evidence>
<sequence length="1018" mass="110008">MDGDKTGHGGAHMMLVAELRKAMAGHPRIAKQGDLARAAGISPATVSNVFTMTKVPSGETLGLLAHALDITGPALAELRRLRDRADQRTRRLNDYLVAAQRAARDHPYPGVLAGTTPPLTTIYLTQQAHIGSDDSEANPVSRGPAASSLPAEEVLADTHTCVVLAGPGGGKSSLLRTCLATEVERWIQGRGKQTVPVLISAAALADRPLAQALSEAASTDLASYGLLDELPPAFFATVPQPEVGWLVLVDGLDEVTDPATRQRILRTLAAIATGEHASLYRFVVATRPLPPDELRTLGSGVPHYYLQPFTLSDVEHVAHSWFRMLQLADPRSAAKRFVEAVYRTRLDDLARVPLMTSMLCQLYAAAPDQPLPVGRSHIYEAFIALLYQRQYTSRPSTVSSTTHAGLARYGPGALDRAEYTMDHLPELITRLAAERHSGSALPTITLMESQPEAQRPPRVPIESWRAFLHMSLCSSGLLTDRAGELVFLHQTLLEYLAARHATRNARAAARALRQIFHRPARYWLFSDAPGVRRRWWGSRYWKPPEEEASDVGFLIDASQQHNPDACTRYLARLASSRAGLRGCEFIAEQALLGTHLPRNVIGSAADLCVALASDPAFHYNSPLSLWDDWAYASLSSISPEITRHSRVKAAEVLAQLGDSRAADVLFALATDPSLDGLSQVEAARALSDLDAPRAADLLRSLATTSIRGWSRVRAARGLCDLGDPRAADLLHSLALASGMSLSGEDRLNAARALSDLDAPRAADLLYSLASSPARIDRVQAARILTALSDPRGFDLAYSLAADPTYQRRVPPARLLAELGDPRGADLLHSLATDPALKIEARIEAAEALADLQDPRAHELLYSLAIDPAAATESVFGVGAAACAAQALAKAGDHRGTDLLYSLATEPTAHNRVHAAYALADLGDPRGRDLLCSLAMDATIDDSGRTYMASALIELGDPRADDVLYSQATDPAFKSAKMAAELLAERRDPRAASVSVRFVWVHRLLRAVCRRLTERARAR</sequence>
<dbReference type="InterPro" id="IPR010982">
    <property type="entry name" value="Lambda_DNA-bd_dom_sf"/>
</dbReference>
<dbReference type="InterPro" id="IPR004155">
    <property type="entry name" value="PBS_lyase_HEAT"/>
</dbReference>
<dbReference type="Gene3D" id="3.40.50.300">
    <property type="entry name" value="P-loop containing nucleotide triphosphate hydrolases"/>
    <property type="match status" value="1"/>
</dbReference>
<dbReference type="InterPro" id="IPR016024">
    <property type="entry name" value="ARM-type_fold"/>
</dbReference>
<name>A0ABV3B8A1_9ACTN</name>
<gene>
    <name evidence="2" type="ORF">ABZ931_32400</name>
</gene>
<dbReference type="PANTHER" id="PTHR46844">
    <property type="entry name" value="SLR5058 PROTEIN"/>
    <property type="match status" value="1"/>
</dbReference>
<dbReference type="Pfam" id="PF01381">
    <property type="entry name" value="HTH_3"/>
    <property type="match status" value="1"/>
</dbReference>
<dbReference type="CDD" id="cd00093">
    <property type="entry name" value="HTH_XRE"/>
    <property type="match status" value="1"/>
</dbReference>
<dbReference type="Proteomes" id="UP001551189">
    <property type="component" value="Unassembled WGS sequence"/>
</dbReference>
<evidence type="ECO:0000313" key="2">
    <source>
        <dbReference type="EMBL" id="MEU6805668.1"/>
    </source>
</evidence>
<evidence type="ECO:0000259" key="1">
    <source>
        <dbReference type="PROSITE" id="PS50943"/>
    </source>
</evidence>
<accession>A0ABV3B8A1</accession>
<reference evidence="2 3" key="1">
    <citation type="submission" date="2024-06" db="EMBL/GenBank/DDBJ databases">
        <title>The Natural Products Discovery Center: Release of the First 8490 Sequenced Strains for Exploring Actinobacteria Biosynthetic Diversity.</title>
        <authorList>
            <person name="Kalkreuter E."/>
            <person name="Kautsar S.A."/>
            <person name="Yang D."/>
            <person name="Bader C.D."/>
            <person name="Teijaro C.N."/>
            <person name="Fluegel L."/>
            <person name="Davis C.M."/>
            <person name="Simpson J.R."/>
            <person name="Lauterbach L."/>
            <person name="Steele A.D."/>
            <person name="Gui C."/>
            <person name="Meng S."/>
            <person name="Li G."/>
            <person name="Viehrig K."/>
            <person name="Ye F."/>
            <person name="Su P."/>
            <person name="Kiefer A.F."/>
            <person name="Nichols A."/>
            <person name="Cepeda A.J."/>
            <person name="Yan W."/>
            <person name="Fan B."/>
            <person name="Jiang Y."/>
            <person name="Adhikari A."/>
            <person name="Zheng C.-J."/>
            <person name="Schuster L."/>
            <person name="Cowan T.M."/>
            <person name="Smanski M.J."/>
            <person name="Chevrette M.G."/>
            <person name="De Carvalho L.P.S."/>
            <person name="Shen B."/>
        </authorList>
    </citation>
    <scope>NUCLEOTIDE SEQUENCE [LARGE SCALE GENOMIC DNA]</scope>
    <source>
        <strain evidence="2 3">NPDC046851</strain>
    </source>
</reference>
<feature type="domain" description="HTH cro/C1-type" evidence="1">
    <location>
        <begin position="32"/>
        <end position="75"/>
    </location>
</feature>
<dbReference type="EMBL" id="JBEYXT010000225">
    <property type="protein sequence ID" value="MEU6805668.1"/>
    <property type="molecule type" value="Genomic_DNA"/>
</dbReference>
<dbReference type="SMART" id="SM00530">
    <property type="entry name" value="HTH_XRE"/>
    <property type="match status" value="1"/>
</dbReference>
<dbReference type="Gene3D" id="1.25.10.10">
    <property type="entry name" value="Leucine-rich Repeat Variant"/>
    <property type="match status" value="3"/>
</dbReference>
<dbReference type="SMART" id="SM00567">
    <property type="entry name" value="EZ_HEAT"/>
    <property type="match status" value="8"/>
</dbReference>
<dbReference type="PROSITE" id="PS50943">
    <property type="entry name" value="HTH_CROC1"/>
    <property type="match status" value="1"/>
</dbReference>
<comment type="caution">
    <text evidence="2">The sequence shown here is derived from an EMBL/GenBank/DDBJ whole genome shotgun (WGS) entry which is preliminary data.</text>
</comment>
<dbReference type="SUPFAM" id="SSF48371">
    <property type="entry name" value="ARM repeat"/>
    <property type="match status" value="3"/>
</dbReference>
<protein>
    <submittedName>
        <fullName evidence="2">Helix-turn-helix domain-containing protein</fullName>
    </submittedName>
</protein>
<organism evidence="2 3">
    <name type="scientific">Streptomyces neyagawaensis</name>
    <dbReference type="NCBI Taxonomy" id="42238"/>
    <lineage>
        <taxon>Bacteria</taxon>
        <taxon>Bacillati</taxon>
        <taxon>Actinomycetota</taxon>
        <taxon>Actinomycetes</taxon>
        <taxon>Kitasatosporales</taxon>
        <taxon>Streptomycetaceae</taxon>
        <taxon>Streptomyces</taxon>
    </lineage>
</organism>